<sequence length="103" mass="11782">MSFDDEEDSNYLSSLEELEEEISDDLEPEAVLVEVSCQRKKSVSFSDHVHKRCFRADASILAQKKRNEKKNRCRNRRSSESIPEDLNSVPNANNTDQTVALAH</sequence>
<reference evidence="2 3" key="2">
    <citation type="journal article" date="2019" name="G3 (Bethesda)">
        <title>Hybrid Assembly of the Genome of the Entomopathogenic Nematode Steinernema carpocapsae Identifies the X-Chromosome.</title>
        <authorList>
            <person name="Serra L."/>
            <person name="Macchietto M."/>
            <person name="Macias-Munoz A."/>
            <person name="McGill C.J."/>
            <person name="Rodriguez I.M."/>
            <person name="Rodriguez B."/>
            <person name="Murad R."/>
            <person name="Mortazavi A."/>
        </authorList>
    </citation>
    <scope>NUCLEOTIDE SEQUENCE [LARGE SCALE GENOMIC DNA]</scope>
    <source>
        <strain evidence="2 3">ALL</strain>
    </source>
</reference>
<proteinExistence type="predicted"/>
<organism evidence="2 3">
    <name type="scientific">Steinernema carpocapsae</name>
    <name type="common">Entomopathogenic nematode</name>
    <dbReference type="NCBI Taxonomy" id="34508"/>
    <lineage>
        <taxon>Eukaryota</taxon>
        <taxon>Metazoa</taxon>
        <taxon>Ecdysozoa</taxon>
        <taxon>Nematoda</taxon>
        <taxon>Chromadorea</taxon>
        <taxon>Rhabditida</taxon>
        <taxon>Tylenchina</taxon>
        <taxon>Panagrolaimomorpha</taxon>
        <taxon>Strongyloidoidea</taxon>
        <taxon>Steinernematidae</taxon>
        <taxon>Steinernema</taxon>
    </lineage>
</organism>
<feature type="compositionally biased region" description="Basic residues" evidence="1">
    <location>
        <begin position="65"/>
        <end position="76"/>
    </location>
</feature>
<feature type="region of interest" description="Disordered" evidence="1">
    <location>
        <begin position="1"/>
        <end position="23"/>
    </location>
</feature>
<comment type="caution">
    <text evidence="2">The sequence shown here is derived from an EMBL/GenBank/DDBJ whole genome shotgun (WGS) entry which is preliminary data.</text>
</comment>
<dbReference type="AlphaFoldDB" id="A0A4U5LY32"/>
<dbReference type="Proteomes" id="UP000298663">
    <property type="component" value="Unassembled WGS sequence"/>
</dbReference>
<evidence type="ECO:0000313" key="3">
    <source>
        <dbReference type="Proteomes" id="UP000298663"/>
    </source>
</evidence>
<evidence type="ECO:0000256" key="1">
    <source>
        <dbReference type="SAM" id="MobiDB-lite"/>
    </source>
</evidence>
<feature type="compositionally biased region" description="Polar residues" evidence="1">
    <location>
        <begin position="88"/>
        <end position="103"/>
    </location>
</feature>
<evidence type="ECO:0000313" key="2">
    <source>
        <dbReference type="EMBL" id="TKR61171.1"/>
    </source>
</evidence>
<protein>
    <submittedName>
        <fullName evidence="2">Uncharacterized protein</fullName>
    </submittedName>
</protein>
<reference evidence="2 3" key="1">
    <citation type="journal article" date="2015" name="Genome Biol.">
        <title>Comparative genomics of Steinernema reveals deeply conserved gene regulatory networks.</title>
        <authorList>
            <person name="Dillman A.R."/>
            <person name="Macchietto M."/>
            <person name="Porter C.F."/>
            <person name="Rogers A."/>
            <person name="Williams B."/>
            <person name="Antoshechkin I."/>
            <person name="Lee M.M."/>
            <person name="Goodwin Z."/>
            <person name="Lu X."/>
            <person name="Lewis E.E."/>
            <person name="Goodrich-Blair H."/>
            <person name="Stock S.P."/>
            <person name="Adams B.J."/>
            <person name="Sternberg P.W."/>
            <person name="Mortazavi A."/>
        </authorList>
    </citation>
    <scope>NUCLEOTIDE SEQUENCE [LARGE SCALE GENOMIC DNA]</scope>
    <source>
        <strain evidence="2 3">ALL</strain>
    </source>
</reference>
<feature type="region of interest" description="Disordered" evidence="1">
    <location>
        <begin position="65"/>
        <end position="103"/>
    </location>
</feature>
<name>A0A4U5LY32_STECR</name>
<dbReference type="EMBL" id="AZBU02000011">
    <property type="protein sequence ID" value="TKR61171.1"/>
    <property type="molecule type" value="Genomic_DNA"/>
</dbReference>
<keyword evidence="3" id="KW-1185">Reference proteome</keyword>
<gene>
    <name evidence="2" type="ORF">L596_028318</name>
</gene>
<accession>A0A4U5LY32</accession>